<dbReference type="GO" id="GO:0051603">
    <property type="term" value="P:proteolysis involved in protein catabolic process"/>
    <property type="evidence" value="ECO:0007669"/>
    <property type="project" value="TreeGrafter"/>
</dbReference>
<dbReference type="PANTHER" id="PTHR22726">
    <property type="entry name" value="METALLOENDOPEPTIDASE OMA1"/>
    <property type="match status" value="1"/>
</dbReference>
<dbReference type="InterPro" id="IPR001915">
    <property type="entry name" value="Peptidase_M48"/>
</dbReference>
<dbReference type="Pfam" id="PF01435">
    <property type="entry name" value="Peptidase_M48"/>
    <property type="match status" value="1"/>
</dbReference>
<keyword evidence="3 6" id="KW-0378">Hydrolase</keyword>
<evidence type="ECO:0000256" key="2">
    <source>
        <dbReference type="ARBA" id="ARBA00022723"/>
    </source>
</evidence>
<dbReference type="AlphaFoldDB" id="A0A5C8NVP8"/>
<evidence type="ECO:0000256" key="1">
    <source>
        <dbReference type="ARBA" id="ARBA00022670"/>
    </source>
</evidence>
<evidence type="ECO:0000256" key="7">
    <source>
        <dbReference type="SAM" id="SignalP"/>
    </source>
</evidence>
<reference evidence="9 10" key="1">
    <citation type="submission" date="2019-06" db="EMBL/GenBank/DDBJ databases">
        <title>Quisquiliibacterium sp. nov., isolated from a maize field.</title>
        <authorList>
            <person name="Lin S.-Y."/>
            <person name="Tsai C.-F."/>
            <person name="Young C.-C."/>
        </authorList>
    </citation>
    <scope>NUCLEOTIDE SEQUENCE [LARGE SCALE GENOMIC DNA]</scope>
    <source>
        <strain evidence="9 10">CC-CFT501</strain>
    </source>
</reference>
<dbReference type="CDD" id="cd07331">
    <property type="entry name" value="M48C_Oma1_like"/>
    <property type="match status" value="1"/>
</dbReference>
<keyword evidence="1 6" id="KW-0645">Protease</keyword>
<feature type="chain" id="PRO_5022793395" evidence="7">
    <location>
        <begin position="25"/>
        <end position="297"/>
    </location>
</feature>
<keyword evidence="2" id="KW-0479">Metal-binding</keyword>
<keyword evidence="5 6" id="KW-0482">Metalloprotease</keyword>
<dbReference type="Gene3D" id="3.30.2010.10">
    <property type="entry name" value="Metalloproteases ('zincins'), catalytic domain"/>
    <property type="match status" value="1"/>
</dbReference>
<accession>A0A5C8NVP8</accession>
<evidence type="ECO:0000313" key="10">
    <source>
        <dbReference type="Proteomes" id="UP000321548"/>
    </source>
</evidence>
<dbReference type="GO" id="GO:0046872">
    <property type="term" value="F:metal ion binding"/>
    <property type="evidence" value="ECO:0007669"/>
    <property type="project" value="UniProtKB-KW"/>
</dbReference>
<name>A0A5C8NVP8_9BURK</name>
<organism evidence="9 10">
    <name type="scientific">Zeimonas arvi</name>
    <dbReference type="NCBI Taxonomy" id="2498847"/>
    <lineage>
        <taxon>Bacteria</taxon>
        <taxon>Pseudomonadati</taxon>
        <taxon>Pseudomonadota</taxon>
        <taxon>Betaproteobacteria</taxon>
        <taxon>Burkholderiales</taxon>
        <taxon>Burkholderiaceae</taxon>
        <taxon>Zeimonas</taxon>
    </lineage>
</organism>
<dbReference type="OrthoDB" id="9810445at2"/>
<dbReference type="GO" id="GO:0016020">
    <property type="term" value="C:membrane"/>
    <property type="evidence" value="ECO:0007669"/>
    <property type="project" value="TreeGrafter"/>
</dbReference>
<comment type="cofactor">
    <cofactor evidence="6">
        <name>Zn(2+)</name>
        <dbReference type="ChEBI" id="CHEBI:29105"/>
    </cofactor>
    <text evidence="6">Binds 1 zinc ion per subunit.</text>
</comment>
<evidence type="ECO:0000256" key="5">
    <source>
        <dbReference type="ARBA" id="ARBA00023049"/>
    </source>
</evidence>
<evidence type="ECO:0000256" key="4">
    <source>
        <dbReference type="ARBA" id="ARBA00022833"/>
    </source>
</evidence>
<dbReference type="PANTHER" id="PTHR22726:SF1">
    <property type="entry name" value="METALLOENDOPEPTIDASE OMA1, MITOCHONDRIAL"/>
    <property type="match status" value="1"/>
</dbReference>
<evidence type="ECO:0000256" key="3">
    <source>
        <dbReference type="ARBA" id="ARBA00022801"/>
    </source>
</evidence>
<dbReference type="EMBL" id="VDUY01000004">
    <property type="protein sequence ID" value="TXL65236.1"/>
    <property type="molecule type" value="Genomic_DNA"/>
</dbReference>
<evidence type="ECO:0000259" key="8">
    <source>
        <dbReference type="Pfam" id="PF01435"/>
    </source>
</evidence>
<feature type="signal peptide" evidence="7">
    <location>
        <begin position="1"/>
        <end position="24"/>
    </location>
</feature>
<comment type="caution">
    <text evidence="9">The sequence shown here is derived from an EMBL/GenBank/DDBJ whole genome shotgun (WGS) entry which is preliminary data.</text>
</comment>
<dbReference type="GO" id="GO:0004222">
    <property type="term" value="F:metalloendopeptidase activity"/>
    <property type="evidence" value="ECO:0007669"/>
    <property type="project" value="InterPro"/>
</dbReference>
<feature type="domain" description="Peptidase M48" evidence="8">
    <location>
        <begin position="82"/>
        <end position="265"/>
    </location>
</feature>
<comment type="similarity">
    <text evidence="6">Belongs to the peptidase M48 family.</text>
</comment>
<dbReference type="RefSeq" id="WP_147704431.1">
    <property type="nucleotide sequence ID" value="NZ_VDUY01000004.1"/>
</dbReference>
<sequence>MKLRSALLIALLTACLASSPGAHARAQAPEQADGVVLAPPSRLSALAPAESVEAQALTQYRQLLDKAAAAKALAPAGHPQVQRLRRIAGRLIPHATRFNKRAAHWKWEVNLIDSKQVNAFCMPGGKIAFYSGILDTLKLTDDEIAIVMGHEIAHALREHGRERVGKARLAQGLTIGASILSQLFGYGDLGGHLASGAAQLTMLKFGRDDEVEADLVGMDIAARAGFDPRAGIVLWEKMAAASKGQPPEWLSTHPSHETRVEEIRRNLQATLPLYARTRGTTAAALPAYRSNNGAAVR</sequence>
<evidence type="ECO:0000313" key="9">
    <source>
        <dbReference type="EMBL" id="TXL65236.1"/>
    </source>
</evidence>
<proteinExistence type="inferred from homology"/>
<dbReference type="Proteomes" id="UP000321548">
    <property type="component" value="Unassembled WGS sequence"/>
</dbReference>
<keyword evidence="4 6" id="KW-0862">Zinc</keyword>
<dbReference type="PROSITE" id="PS51257">
    <property type="entry name" value="PROKAR_LIPOPROTEIN"/>
    <property type="match status" value="1"/>
</dbReference>
<protein>
    <submittedName>
        <fullName evidence="9">M48 family metallopeptidase</fullName>
    </submittedName>
</protein>
<dbReference type="InterPro" id="IPR051156">
    <property type="entry name" value="Mito/Outer_Membr_Metalloprot"/>
</dbReference>
<evidence type="ECO:0000256" key="6">
    <source>
        <dbReference type="RuleBase" id="RU003983"/>
    </source>
</evidence>
<keyword evidence="10" id="KW-1185">Reference proteome</keyword>
<gene>
    <name evidence="9" type="ORF">FHP08_10550</name>
</gene>
<keyword evidence="7" id="KW-0732">Signal</keyword>